<keyword evidence="8 13" id="KW-0406">Ion transport</keyword>
<keyword evidence="3 13" id="KW-1003">Cell membrane</keyword>
<reference evidence="16 17" key="1">
    <citation type="submission" date="2019-08" db="EMBL/GenBank/DDBJ databases">
        <title>In-depth cultivation of the pig gut microbiome towards novel bacterial diversity and tailored functional studies.</title>
        <authorList>
            <person name="Wylensek D."/>
            <person name="Hitch T.C.A."/>
            <person name="Clavel T."/>
        </authorList>
    </citation>
    <scope>NUCLEOTIDE SEQUENCE [LARGE SCALE GENOMIC DNA]</scope>
    <source>
        <strain evidence="16 17">WCA-693-APC-MOT-I</strain>
    </source>
</reference>
<feature type="transmembrane region" description="Helical" evidence="13">
    <location>
        <begin position="6"/>
        <end position="24"/>
    </location>
</feature>
<dbReference type="Pfam" id="PF00430">
    <property type="entry name" value="ATP-synt_B"/>
    <property type="match status" value="1"/>
</dbReference>
<dbReference type="GO" id="GO:0005886">
    <property type="term" value="C:plasma membrane"/>
    <property type="evidence" value="ECO:0007669"/>
    <property type="project" value="UniProtKB-SubCell"/>
</dbReference>
<evidence type="ECO:0000256" key="11">
    <source>
        <dbReference type="ARBA" id="ARBA00025198"/>
    </source>
</evidence>
<dbReference type="SUPFAM" id="SSF81573">
    <property type="entry name" value="F1F0 ATP synthase subunit B, membrane domain"/>
    <property type="match status" value="1"/>
</dbReference>
<keyword evidence="5 13" id="KW-0812">Transmembrane</keyword>
<comment type="subunit">
    <text evidence="13">F-type ATPases have 2 components, F(1) - the catalytic core - and F(0) - the membrane proton channel. F(1) has five subunits: alpha(3), beta(3), gamma(1), delta(1), epsilon(1). F(0) has three main subunits: a(1), b(2) and c(10-14). The alpha and beta chains form an alternating ring which encloses part of the gamma chain. F(1) is attached to F(0) by a central stalk formed by the gamma and epsilon chains, while a peripheral stalk is formed by the delta and b chains.</text>
</comment>
<proteinExistence type="inferred from homology"/>
<evidence type="ECO:0000256" key="12">
    <source>
        <dbReference type="ARBA" id="ARBA00037847"/>
    </source>
</evidence>
<dbReference type="GO" id="GO:0046933">
    <property type="term" value="F:proton-transporting ATP synthase activity, rotational mechanism"/>
    <property type="evidence" value="ECO:0007669"/>
    <property type="project" value="UniProtKB-UniRule"/>
</dbReference>
<dbReference type="NCBIfam" id="TIGR01144">
    <property type="entry name" value="ATP_synt_b"/>
    <property type="match status" value="1"/>
</dbReference>
<dbReference type="Proteomes" id="UP000482209">
    <property type="component" value="Unassembled WGS sequence"/>
</dbReference>
<sequence>MKVLRLDWNLVLEIINMIVLYLLMKKFLIGPVTAIMEKRQETIEQQLSNAEDANKQALDLKEQYEIKLEKADETSKEIVNKGKQEAKKLEEQMLEDAKKQAERIIKEAEETVALERKKAVRDMESEIAGLAMAAAAKILGENGKESDNRDFYEQFLAKAGESNDTNSN</sequence>
<dbReference type="GO" id="GO:0046961">
    <property type="term" value="F:proton-transporting ATPase activity, rotational mechanism"/>
    <property type="evidence" value="ECO:0007669"/>
    <property type="project" value="TreeGrafter"/>
</dbReference>
<comment type="similarity">
    <text evidence="1 13 14">Belongs to the ATPase B chain family.</text>
</comment>
<evidence type="ECO:0000256" key="10">
    <source>
        <dbReference type="ARBA" id="ARBA00023310"/>
    </source>
</evidence>
<dbReference type="PANTHER" id="PTHR33445:SF1">
    <property type="entry name" value="ATP SYNTHASE SUBUNIT B"/>
    <property type="match status" value="1"/>
</dbReference>
<dbReference type="CDD" id="cd06503">
    <property type="entry name" value="ATP-synt_Fo_b"/>
    <property type="match status" value="1"/>
</dbReference>
<dbReference type="GO" id="GO:0045259">
    <property type="term" value="C:proton-transporting ATP synthase complex"/>
    <property type="evidence" value="ECO:0007669"/>
    <property type="project" value="UniProtKB-KW"/>
</dbReference>
<keyword evidence="17" id="KW-1185">Reference proteome</keyword>
<dbReference type="InterPro" id="IPR005864">
    <property type="entry name" value="ATP_synth_F0_bsu_bac"/>
</dbReference>
<evidence type="ECO:0000256" key="2">
    <source>
        <dbReference type="ARBA" id="ARBA00022448"/>
    </source>
</evidence>
<evidence type="ECO:0000256" key="6">
    <source>
        <dbReference type="ARBA" id="ARBA00022781"/>
    </source>
</evidence>
<gene>
    <name evidence="13 16" type="primary">atpF</name>
    <name evidence="16" type="ORF">FYJ58_12995</name>
</gene>
<evidence type="ECO:0000256" key="7">
    <source>
        <dbReference type="ARBA" id="ARBA00022989"/>
    </source>
</evidence>
<comment type="caution">
    <text evidence="16">The sequence shown here is derived from an EMBL/GenBank/DDBJ whole genome shotgun (WGS) entry which is preliminary data.</text>
</comment>
<comment type="function">
    <text evidence="13">Component of the F(0) channel, it forms part of the peripheral stalk, linking F(1) to F(0).</text>
</comment>
<accession>A0A6L5Y0W6</accession>
<organism evidence="16 17">
    <name type="scientific">Velocimicrobium porci</name>
    <dbReference type="NCBI Taxonomy" id="2606634"/>
    <lineage>
        <taxon>Bacteria</taxon>
        <taxon>Bacillati</taxon>
        <taxon>Bacillota</taxon>
        <taxon>Clostridia</taxon>
        <taxon>Lachnospirales</taxon>
        <taxon>Lachnospiraceae</taxon>
        <taxon>Velocimicrobium</taxon>
    </lineage>
</organism>
<keyword evidence="7 13" id="KW-1133">Transmembrane helix</keyword>
<name>A0A6L5Y0W6_9FIRM</name>
<comment type="subcellular location">
    <subcellularLocation>
        <location evidence="13">Cell membrane</location>
        <topology evidence="13">Single-pass membrane protein</topology>
    </subcellularLocation>
    <subcellularLocation>
        <location evidence="12">Endomembrane system</location>
        <topology evidence="12">Single-pass membrane protein</topology>
    </subcellularLocation>
</comment>
<evidence type="ECO:0000256" key="1">
    <source>
        <dbReference type="ARBA" id="ARBA00005513"/>
    </source>
</evidence>
<keyword evidence="2 13" id="KW-0813">Transport</keyword>
<protein>
    <recommendedName>
        <fullName evidence="13">ATP synthase subunit b</fullName>
    </recommendedName>
    <alternativeName>
        <fullName evidence="13">ATP synthase F(0) sector subunit b</fullName>
    </alternativeName>
    <alternativeName>
        <fullName evidence="13">ATPase subunit I</fullName>
    </alternativeName>
    <alternativeName>
        <fullName evidence="13">F-type ATPase subunit b</fullName>
        <shortName evidence="13">F-ATPase subunit b</shortName>
    </alternativeName>
</protein>
<evidence type="ECO:0000256" key="9">
    <source>
        <dbReference type="ARBA" id="ARBA00023136"/>
    </source>
</evidence>
<evidence type="ECO:0000313" key="17">
    <source>
        <dbReference type="Proteomes" id="UP000482209"/>
    </source>
</evidence>
<comment type="function">
    <text evidence="11 13">F(1)F(0) ATP synthase produces ATP from ADP in the presence of a proton or sodium gradient. F-type ATPases consist of two structural domains, F(1) containing the extramembraneous catalytic core and F(0) containing the membrane proton channel, linked together by a central stalk and a peripheral stalk. During catalysis, ATP synthesis in the catalytic domain of F(1) is coupled via a rotary mechanism of the central stalk subunits to proton translocation.</text>
</comment>
<evidence type="ECO:0000256" key="3">
    <source>
        <dbReference type="ARBA" id="ARBA00022475"/>
    </source>
</evidence>
<keyword evidence="6 13" id="KW-0375">Hydrogen ion transport</keyword>
<dbReference type="PANTHER" id="PTHR33445">
    <property type="entry name" value="ATP SYNTHASE SUBUNIT B', CHLOROPLASTIC"/>
    <property type="match status" value="1"/>
</dbReference>
<evidence type="ECO:0000256" key="5">
    <source>
        <dbReference type="ARBA" id="ARBA00022692"/>
    </source>
</evidence>
<dbReference type="InterPro" id="IPR028987">
    <property type="entry name" value="ATP_synth_B-like_membr_sf"/>
</dbReference>
<evidence type="ECO:0000256" key="4">
    <source>
        <dbReference type="ARBA" id="ARBA00022547"/>
    </source>
</evidence>
<dbReference type="GO" id="GO:0012505">
    <property type="term" value="C:endomembrane system"/>
    <property type="evidence" value="ECO:0007669"/>
    <property type="project" value="UniProtKB-SubCell"/>
</dbReference>
<feature type="coiled-coil region" evidence="15">
    <location>
        <begin position="36"/>
        <end position="118"/>
    </location>
</feature>
<dbReference type="EMBL" id="VUMT01000029">
    <property type="protein sequence ID" value="MSS64780.1"/>
    <property type="molecule type" value="Genomic_DNA"/>
</dbReference>
<dbReference type="AlphaFoldDB" id="A0A6L5Y0W6"/>
<keyword evidence="4 13" id="KW-0138">CF(0)</keyword>
<evidence type="ECO:0000256" key="13">
    <source>
        <dbReference type="HAMAP-Rule" id="MF_01398"/>
    </source>
</evidence>
<evidence type="ECO:0000256" key="8">
    <source>
        <dbReference type="ARBA" id="ARBA00023065"/>
    </source>
</evidence>
<keyword evidence="15" id="KW-0175">Coiled coil</keyword>
<keyword evidence="9 13" id="KW-0472">Membrane</keyword>
<evidence type="ECO:0000256" key="14">
    <source>
        <dbReference type="RuleBase" id="RU003848"/>
    </source>
</evidence>
<dbReference type="InterPro" id="IPR002146">
    <property type="entry name" value="ATP_synth_b/b'su_bac/chlpt"/>
</dbReference>
<evidence type="ECO:0000313" key="16">
    <source>
        <dbReference type="EMBL" id="MSS64780.1"/>
    </source>
</evidence>
<dbReference type="InterPro" id="IPR050059">
    <property type="entry name" value="ATP_synthase_B_chain"/>
</dbReference>
<dbReference type="Gene3D" id="6.10.250.1580">
    <property type="match status" value="1"/>
</dbReference>
<evidence type="ECO:0000256" key="15">
    <source>
        <dbReference type="SAM" id="Coils"/>
    </source>
</evidence>
<keyword evidence="10 13" id="KW-0066">ATP synthesis</keyword>
<dbReference type="HAMAP" id="MF_01398">
    <property type="entry name" value="ATP_synth_b_bprime"/>
    <property type="match status" value="1"/>
</dbReference>